<proteinExistence type="predicted"/>
<organism evidence="2 3">
    <name type="scientific">Candidatus Anaerostipes excrementavium</name>
    <dbReference type="NCBI Taxonomy" id="2838463"/>
    <lineage>
        <taxon>Bacteria</taxon>
        <taxon>Bacillati</taxon>
        <taxon>Bacillota</taxon>
        <taxon>Clostridia</taxon>
        <taxon>Lachnospirales</taxon>
        <taxon>Lachnospiraceae</taxon>
        <taxon>Anaerostipes</taxon>
    </lineage>
</organism>
<dbReference type="Proteomes" id="UP000886721">
    <property type="component" value="Unassembled WGS sequence"/>
</dbReference>
<dbReference type="PANTHER" id="PTHR30383">
    <property type="entry name" value="THIOESTERASE 1/PROTEASE 1/LYSOPHOSPHOLIPASE L1"/>
    <property type="match status" value="1"/>
</dbReference>
<dbReference type="CDD" id="cd01839">
    <property type="entry name" value="SGNH_arylesterase_like"/>
    <property type="match status" value="1"/>
</dbReference>
<dbReference type="PANTHER" id="PTHR30383:SF29">
    <property type="entry name" value="SGNH HYDROLASE-TYPE ESTERASE DOMAIN-CONTAINING PROTEIN"/>
    <property type="match status" value="1"/>
</dbReference>
<reference evidence="2" key="1">
    <citation type="journal article" date="2021" name="PeerJ">
        <title>Extensive microbial diversity within the chicken gut microbiome revealed by metagenomics and culture.</title>
        <authorList>
            <person name="Gilroy R."/>
            <person name="Ravi A."/>
            <person name="Getino M."/>
            <person name="Pursley I."/>
            <person name="Horton D.L."/>
            <person name="Alikhan N.F."/>
            <person name="Baker D."/>
            <person name="Gharbi K."/>
            <person name="Hall N."/>
            <person name="Watson M."/>
            <person name="Adriaenssens E.M."/>
            <person name="Foster-Nyarko E."/>
            <person name="Jarju S."/>
            <person name="Secka A."/>
            <person name="Antonio M."/>
            <person name="Oren A."/>
            <person name="Chaudhuri R.R."/>
            <person name="La Ragione R."/>
            <person name="Hildebrand F."/>
            <person name="Pallen M.J."/>
        </authorList>
    </citation>
    <scope>NUCLEOTIDE SEQUENCE</scope>
    <source>
        <strain evidence="2">CHK191-13928</strain>
    </source>
</reference>
<reference evidence="2" key="2">
    <citation type="submission" date="2021-04" db="EMBL/GenBank/DDBJ databases">
        <authorList>
            <person name="Gilroy R."/>
        </authorList>
    </citation>
    <scope>NUCLEOTIDE SEQUENCE</scope>
    <source>
        <strain evidence="2">CHK191-13928</strain>
    </source>
</reference>
<keyword evidence="2" id="KW-0378">Hydrolase</keyword>
<sequence>MKTILCYGDSNTYGYDPETGFRYPYEDRWTTILQKRLGDEALVIPEGLNGRTTCFEDEIRPGRNGFAYLEPCLHSHGPIDLVVLMLGTNDLKIRFQLTPTDIGKAIDRLIRTIKMITPQKRIDQKSAKILLISPPHLGENLCDLPYGEEMGFERGIEYSKRLGPIYEEWAKVHQIDYLDGAEYAKPSKLDACHLTIESHHRLGEAAAVKCGEILGIKPLQGCH</sequence>
<accession>A0A9D2B8Q6</accession>
<dbReference type="Gene3D" id="3.40.50.1110">
    <property type="entry name" value="SGNH hydrolase"/>
    <property type="match status" value="1"/>
</dbReference>
<comment type="caution">
    <text evidence="2">The sequence shown here is derived from an EMBL/GenBank/DDBJ whole genome shotgun (WGS) entry which is preliminary data.</text>
</comment>
<gene>
    <name evidence="2" type="ORF">H9735_02990</name>
</gene>
<dbReference type="AlphaFoldDB" id="A0A9D2B8Q6"/>
<protein>
    <submittedName>
        <fullName evidence="2">SGNH/GDSL hydrolase family protein</fullName>
    </submittedName>
</protein>
<evidence type="ECO:0000313" key="3">
    <source>
        <dbReference type="Proteomes" id="UP000886721"/>
    </source>
</evidence>
<dbReference type="Pfam" id="PF13472">
    <property type="entry name" value="Lipase_GDSL_2"/>
    <property type="match status" value="1"/>
</dbReference>
<evidence type="ECO:0000259" key="1">
    <source>
        <dbReference type="Pfam" id="PF13472"/>
    </source>
</evidence>
<feature type="domain" description="SGNH hydrolase-type esterase" evidence="1">
    <location>
        <begin position="6"/>
        <end position="190"/>
    </location>
</feature>
<dbReference type="InterPro" id="IPR051532">
    <property type="entry name" value="Ester_Hydrolysis_Enzymes"/>
</dbReference>
<name>A0A9D2B8Q6_9FIRM</name>
<dbReference type="GO" id="GO:0016787">
    <property type="term" value="F:hydrolase activity"/>
    <property type="evidence" value="ECO:0007669"/>
    <property type="project" value="UniProtKB-KW"/>
</dbReference>
<dbReference type="InterPro" id="IPR013830">
    <property type="entry name" value="SGNH_hydro"/>
</dbReference>
<dbReference type="InterPro" id="IPR036514">
    <property type="entry name" value="SGNH_hydro_sf"/>
</dbReference>
<dbReference type="SUPFAM" id="SSF52266">
    <property type="entry name" value="SGNH hydrolase"/>
    <property type="match status" value="1"/>
</dbReference>
<dbReference type="EMBL" id="DXEM01000008">
    <property type="protein sequence ID" value="HIX67078.1"/>
    <property type="molecule type" value="Genomic_DNA"/>
</dbReference>
<evidence type="ECO:0000313" key="2">
    <source>
        <dbReference type="EMBL" id="HIX67078.1"/>
    </source>
</evidence>